<dbReference type="AlphaFoldDB" id="A0A9Q3CQJ1"/>
<keyword evidence="2" id="KW-1185">Reference proteome</keyword>
<dbReference type="Proteomes" id="UP000765509">
    <property type="component" value="Unassembled WGS sequence"/>
</dbReference>
<dbReference type="CDD" id="cd09272">
    <property type="entry name" value="RNase_HI_RT_Ty1"/>
    <property type="match status" value="1"/>
</dbReference>
<sequence length="188" mass="21335">MHVLCYLKGTSTWGLWLRRRGDNSSIVAYCNSDWGSNYNSSFSSGICVFLYGLIGWKTTEQEVVAPSSTEAEDRSISNCYQDVCWLLELVSDFGLSVKANLFCDSQGARALLKSPLYQHQTQHIKLCLHWCHQLLEGGIVYFKYISTSLMPADIITKSLRRKQNLEHCSALGLSSLEPRRVLRYVVNQ</sequence>
<protein>
    <submittedName>
        <fullName evidence="1">Uncharacterized protein</fullName>
    </submittedName>
</protein>
<dbReference type="PANTHER" id="PTHR11439">
    <property type="entry name" value="GAG-POL-RELATED RETROTRANSPOSON"/>
    <property type="match status" value="1"/>
</dbReference>
<dbReference type="EMBL" id="AVOT02008965">
    <property type="protein sequence ID" value="MBW0487093.1"/>
    <property type="molecule type" value="Genomic_DNA"/>
</dbReference>
<comment type="caution">
    <text evidence="1">The sequence shown here is derived from an EMBL/GenBank/DDBJ whole genome shotgun (WGS) entry which is preliminary data.</text>
</comment>
<gene>
    <name evidence="1" type="ORF">O181_026808</name>
</gene>
<dbReference type="PANTHER" id="PTHR11439:SF463">
    <property type="entry name" value="REVERSE TRANSCRIPTASE TY1_COPIA-TYPE DOMAIN-CONTAINING PROTEIN"/>
    <property type="match status" value="1"/>
</dbReference>
<evidence type="ECO:0000313" key="1">
    <source>
        <dbReference type="EMBL" id="MBW0487093.1"/>
    </source>
</evidence>
<organism evidence="1 2">
    <name type="scientific">Austropuccinia psidii MF-1</name>
    <dbReference type="NCBI Taxonomy" id="1389203"/>
    <lineage>
        <taxon>Eukaryota</taxon>
        <taxon>Fungi</taxon>
        <taxon>Dikarya</taxon>
        <taxon>Basidiomycota</taxon>
        <taxon>Pucciniomycotina</taxon>
        <taxon>Pucciniomycetes</taxon>
        <taxon>Pucciniales</taxon>
        <taxon>Sphaerophragmiaceae</taxon>
        <taxon>Austropuccinia</taxon>
    </lineage>
</organism>
<name>A0A9Q3CQJ1_9BASI</name>
<reference evidence="1" key="1">
    <citation type="submission" date="2021-03" db="EMBL/GenBank/DDBJ databases">
        <title>Draft genome sequence of rust myrtle Austropuccinia psidii MF-1, a brazilian biotype.</title>
        <authorList>
            <person name="Quecine M.C."/>
            <person name="Pachon D.M.R."/>
            <person name="Bonatelli M.L."/>
            <person name="Correr F.H."/>
            <person name="Franceschini L.M."/>
            <person name="Leite T.F."/>
            <person name="Margarido G.R.A."/>
            <person name="Almeida C.A."/>
            <person name="Ferrarezi J.A."/>
            <person name="Labate C.A."/>
        </authorList>
    </citation>
    <scope>NUCLEOTIDE SEQUENCE</scope>
    <source>
        <strain evidence="1">MF-1</strain>
    </source>
</reference>
<proteinExistence type="predicted"/>
<accession>A0A9Q3CQJ1</accession>
<dbReference type="OrthoDB" id="3344688at2759"/>
<evidence type="ECO:0000313" key="2">
    <source>
        <dbReference type="Proteomes" id="UP000765509"/>
    </source>
</evidence>